<dbReference type="Proteomes" id="UP000316614">
    <property type="component" value="Chromosome"/>
</dbReference>
<dbReference type="InterPro" id="IPR029033">
    <property type="entry name" value="His_PPase_superfam"/>
</dbReference>
<name>A0A514CKJ1_9BACT</name>
<gene>
    <name evidence="2" type="ORF">FKX85_14975</name>
</gene>
<dbReference type="Gene3D" id="3.40.50.1240">
    <property type="entry name" value="Phosphoglycerate mutase-like"/>
    <property type="match status" value="1"/>
</dbReference>
<accession>A0A514CKJ1</accession>
<dbReference type="EMBL" id="CP041253">
    <property type="protein sequence ID" value="QDH80267.1"/>
    <property type="molecule type" value="Genomic_DNA"/>
</dbReference>
<evidence type="ECO:0008006" key="4">
    <source>
        <dbReference type="Google" id="ProtNLM"/>
    </source>
</evidence>
<organism evidence="2 3">
    <name type="scientific">Echinicola soli</name>
    <dbReference type="NCBI Taxonomy" id="2591634"/>
    <lineage>
        <taxon>Bacteria</taxon>
        <taxon>Pseudomonadati</taxon>
        <taxon>Bacteroidota</taxon>
        <taxon>Cytophagia</taxon>
        <taxon>Cytophagales</taxon>
        <taxon>Cyclobacteriaceae</taxon>
        <taxon>Echinicola</taxon>
    </lineage>
</organism>
<protein>
    <recommendedName>
        <fullName evidence="4">Phosphohistidine phosphatase</fullName>
    </recommendedName>
</protein>
<keyword evidence="3" id="KW-1185">Reference proteome</keyword>
<dbReference type="Pfam" id="PF00300">
    <property type="entry name" value="His_Phos_1"/>
    <property type="match status" value="1"/>
</dbReference>
<evidence type="ECO:0000313" key="2">
    <source>
        <dbReference type="EMBL" id="QDH80267.1"/>
    </source>
</evidence>
<proteinExistence type="predicted"/>
<dbReference type="OrthoDB" id="9810154at2"/>
<dbReference type="PANTHER" id="PTHR47623:SF1">
    <property type="entry name" value="OS09G0287300 PROTEIN"/>
    <property type="match status" value="1"/>
</dbReference>
<dbReference type="CDD" id="cd07067">
    <property type="entry name" value="HP_PGM_like"/>
    <property type="match status" value="1"/>
</dbReference>
<dbReference type="PANTHER" id="PTHR47623">
    <property type="entry name" value="OS09G0287300 PROTEIN"/>
    <property type="match status" value="1"/>
</dbReference>
<dbReference type="AlphaFoldDB" id="A0A514CKJ1"/>
<evidence type="ECO:0000313" key="3">
    <source>
        <dbReference type="Proteomes" id="UP000316614"/>
    </source>
</evidence>
<evidence type="ECO:0000256" key="1">
    <source>
        <dbReference type="PIRSR" id="PIRSR613078-2"/>
    </source>
</evidence>
<dbReference type="SUPFAM" id="SSF53254">
    <property type="entry name" value="Phosphoglycerate mutase-like"/>
    <property type="match status" value="1"/>
</dbReference>
<dbReference type="KEGG" id="echi:FKX85_14975"/>
<dbReference type="RefSeq" id="WP_141615501.1">
    <property type="nucleotide sequence ID" value="NZ_CP041253.1"/>
</dbReference>
<dbReference type="InterPro" id="IPR013078">
    <property type="entry name" value="His_Pase_superF_clade-1"/>
</dbReference>
<feature type="binding site" evidence="1">
    <location>
        <position position="59"/>
    </location>
    <ligand>
        <name>substrate</name>
    </ligand>
</feature>
<reference evidence="2 3" key="1">
    <citation type="submission" date="2019-06" db="EMBL/GenBank/DDBJ databases">
        <title>Echinicola alkalisoli sp. nov. isolated from saline soil.</title>
        <authorList>
            <person name="Sun J.-Q."/>
            <person name="Xu L."/>
        </authorList>
    </citation>
    <scope>NUCLEOTIDE SEQUENCE [LARGE SCALE GENOMIC DNA]</scope>
    <source>
        <strain evidence="2 3">LN3S3</strain>
    </source>
</reference>
<sequence length="159" mass="17770">MTKVLTLLRHGEAEYGHGQEKDFSRKLTSAGKLKLERLTNVLAERNLNYDVVISSTAVRTYKTTEIVLKAIQTDECTFLDSLYLADVQTILDYCGSLPNKYNKVMVVGHNPGISAFLSFITGEYLISLQPGMMAMVDFEVDAWEIAITRGMGNLVEILQ</sequence>